<evidence type="ECO:0000313" key="2">
    <source>
        <dbReference type="EMBL" id="MBF4501478.1"/>
    </source>
</evidence>
<gene>
    <name evidence="2" type="ORF">IRY55_08895</name>
</gene>
<name>A0A8J7KHS9_9BACL</name>
<keyword evidence="3" id="KW-1185">Reference proteome</keyword>
<dbReference type="AlphaFoldDB" id="A0A8J7KHS9"/>
<dbReference type="InterPro" id="IPR043168">
    <property type="entry name" value="DegV_C"/>
</dbReference>
<dbReference type="PANTHER" id="PTHR33434">
    <property type="entry name" value="DEGV DOMAIN-CONTAINING PROTEIN DR_1986-RELATED"/>
    <property type="match status" value="1"/>
</dbReference>
<dbReference type="InterPro" id="IPR050270">
    <property type="entry name" value="DegV_domain_contain"/>
</dbReference>
<dbReference type="PANTHER" id="PTHR33434:SF2">
    <property type="entry name" value="FATTY ACID-BINDING PROTEIN TM_1468"/>
    <property type="match status" value="1"/>
</dbReference>
<dbReference type="Gene3D" id="3.40.50.10170">
    <property type="match status" value="1"/>
</dbReference>
<proteinExistence type="predicted"/>
<dbReference type="InterPro" id="IPR003797">
    <property type="entry name" value="DegV"/>
</dbReference>
<accession>A0A8J7KHS9</accession>
<dbReference type="PROSITE" id="PS51482">
    <property type="entry name" value="DEGV"/>
    <property type="match status" value="1"/>
</dbReference>
<reference evidence="2" key="1">
    <citation type="submission" date="2020-11" db="EMBL/GenBank/DDBJ databases">
        <title>Multidrug resistant novel bacterium Savagea serpentis sp. nov., isolated from the scats of a vine snake (Ahaetulla nasuta).</title>
        <authorList>
            <person name="Venkata Ramana V."/>
            <person name="Vikas Patil S."/>
            <person name="Yogita Lugani V."/>
        </authorList>
    </citation>
    <scope>NUCLEOTIDE SEQUENCE</scope>
    <source>
        <strain evidence="2">SN6</strain>
    </source>
</reference>
<dbReference type="Gene3D" id="3.30.1180.10">
    <property type="match status" value="1"/>
</dbReference>
<dbReference type="GO" id="GO:0008289">
    <property type="term" value="F:lipid binding"/>
    <property type="evidence" value="ECO:0007669"/>
    <property type="project" value="UniProtKB-KW"/>
</dbReference>
<sequence length="287" mass="32030">MTQKIAWIIDSLGYLSPELAARSDVFVAPLTIHFGTDSYVDGESLTTDELYEKINTTKSIPTTSQPSAGYFEKLYRSLKEEGYDCAIAVHISSKLSGTFASSNAGAELAHFTVHTVDSLSMSYGMTYMLERGIETYEETKSIEQTMQVIQNLVAKLQNYILIGKLDQLYKGGRMSGVQYFLGSLLKMKPVVHMNDEGLLIPYDKVRSEKRGVQYLIDRVTEKADRMTSCLYIMHGNVEERAIALKEAIHKQIPNLDIRIGEISSSIAVHAGEETLAILWFEDDGTTS</sequence>
<organism evidence="2 3">
    <name type="scientific">Savagea serpentis</name>
    <dbReference type="NCBI Taxonomy" id="2785297"/>
    <lineage>
        <taxon>Bacteria</taxon>
        <taxon>Bacillati</taxon>
        <taxon>Bacillota</taxon>
        <taxon>Bacilli</taxon>
        <taxon>Bacillales</taxon>
        <taxon>Caryophanaceae</taxon>
        <taxon>Savagea</taxon>
    </lineage>
</organism>
<dbReference type="EMBL" id="JADKPV010000004">
    <property type="protein sequence ID" value="MBF4501478.1"/>
    <property type="molecule type" value="Genomic_DNA"/>
</dbReference>
<evidence type="ECO:0000256" key="1">
    <source>
        <dbReference type="ARBA" id="ARBA00023121"/>
    </source>
</evidence>
<dbReference type="SUPFAM" id="SSF82549">
    <property type="entry name" value="DAK1/DegV-like"/>
    <property type="match status" value="1"/>
</dbReference>
<keyword evidence="1" id="KW-0446">Lipid-binding</keyword>
<comment type="caution">
    <text evidence="2">The sequence shown here is derived from an EMBL/GenBank/DDBJ whole genome shotgun (WGS) entry which is preliminary data.</text>
</comment>
<dbReference type="NCBIfam" id="TIGR00762">
    <property type="entry name" value="DegV"/>
    <property type="match status" value="1"/>
</dbReference>
<dbReference type="RefSeq" id="WP_194562960.1">
    <property type="nucleotide sequence ID" value="NZ_JADKPV010000004.1"/>
</dbReference>
<evidence type="ECO:0000313" key="3">
    <source>
        <dbReference type="Proteomes" id="UP000622653"/>
    </source>
</evidence>
<protein>
    <submittedName>
        <fullName evidence="2">DegV family protein</fullName>
    </submittedName>
</protein>
<dbReference type="Pfam" id="PF02645">
    <property type="entry name" value="DegV"/>
    <property type="match status" value="1"/>
</dbReference>
<dbReference type="Proteomes" id="UP000622653">
    <property type="component" value="Unassembled WGS sequence"/>
</dbReference>